<dbReference type="EMBL" id="SPVF01000174">
    <property type="protein sequence ID" value="TFW17823.1"/>
    <property type="molecule type" value="Genomic_DNA"/>
</dbReference>
<keyword evidence="2" id="KW-1185">Reference proteome</keyword>
<dbReference type="Proteomes" id="UP000298438">
    <property type="component" value="Unassembled WGS sequence"/>
</dbReference>
<organism evidence="1 2">
    <name type="scientific">Zemynaea arenosa</name>
    <dbReference type="NCBI Taxonomy" id="2561931"/>
    <lineage>
        <taxon>Bacteria</taxon>
        <taxon>Pseudomonadati</taxon>
        <taxon>Pseudomonadota</taxon>
        <taxon>Betaproteobacteria</taxon>
        <taxon>Burkholderiales</taxon>
        <taxon>Oxalobacteraceae</taxon>
        <taxon>Telluria group</taxon>
        <taxon>Zemynaea</taxon>
    </lineage>
</organism>
<sequence>MNNKSRKIGAIVAVVVAISAGTAVTHRRAAKQPAPGPAAASAPVLANATRPPSDQAVTALLALPELKAWSEWIEKKSKGAAHGAVVADSSGNRTINGRSYQAYSFVENDAESAHFWQGFYVTPAGDSILVEDAATGDVVSVDEWRQKDKPLERLKEN</sequence>
<dbReference type="RefSeq" id="WP_135207824.1">
    <property type="nucleotide sequence ID" value="NZ_SPVF01000174.1"/>
</dbReference>
<proteinExistence type="predicted"/>
<protein>
    <submittedName>
        <fullName evidence="1">Uncharacterized protein</fullName>
    </submittedName>
</protein>
<comment type="caution">
    <text evidence="1">The sequence shown here is derived from an EMBL/GenBank/DDBJ whole genome shotgun (WGS) entry which is preliminary data.</text>
</comment>
<reference evidence="1 2" key="1">
    <citation type="submission" date="2019-03" db="EMBL/GenBank/DDBJ databases">
        <title>Draft Genome Sequence of Massilia arenosa sp. nov., a Novel Massilia Species Isolated from a Sandy-loam Maize Soil.</title>
        <authorList>
            <person name="Raths R."/>
            <person name="Peta V."/>
            <person name="Bucking H."/>
        </authorList>
    </citation>
    <scope>NUCLEOTIDE SEQUENCE [LARGE SCALE GENOMIC DNA]</scope>
    <source>
        <strain evidence="1 2">MC02</strain>
    </source>
</reference>
<accession>A0A4Y9SDI8</accession>
<name>A0A4Y9SDI8_9BURK</name>
<evidence type="ECO:0000313" key="1">
    <source>
        <dbReference type="EMBL" id="TFW17823.1"/>
    </source>
</evidence>
<dbReference type="OrthoDB" id="8707779at2"/>
<evidence type="ECO:0000313" key="2">
    <source>
        <dbReference type="Proteomes" id="UP000298438"/>
    </source>
</evidence>
<dbReference type="AlphaFoldDB" id="A0A4Y9SDI8"/>
<gene>
    <name evidence="1" type="ORF">E4L96_13905</name>
</gene>